<evidence type="ECO:0000256" key="1">
    <source>
        <dbReference type="SAM" id="MobiDB-lite"/>
    </source>
</evidence>
<name>A0A9W9HN04_9EURO</name>
<protein>
    <recommendedName>
        <fullName evidence="4">Myb-like domain-containing protein</fullName>
    </recommendedName>
</protein>
<feature type="compositionally biased region" description="Basic residues" evidence="1">
    <location>
        <begin position="260"/>
        <end position="273"/>
    </location>
</feature>
<dbReference type="OrthoDB" id="4281542at2759"/>
<reference evidence="2" key="1">
    <citation type="submission" date="2022-11" db="EMBL/GenBank/DDBJ databases">
        <authorList>
            <person name="Petersen C."/>
        </authorList>
    </citation>
    <scope>NUCLEOTIDE SEQUENCE</scope>
    <source>
        <strain evidence="2">IBT 21917</strain>
    </source>
</reference>
<comment type="caution">
    <text evidence="2">The sequence shown here is derived from an EMBL/GenBank/DDBJ whole genome shotgun (WGS) entry which is preliminary data.</text>
</comment>
<reference evidence="2" key="2">
    <citation type="journal article" date="2023" name="IMA Fungus">
        <title>Comparative genomic study of the Penicillium genus elucidates a diverse pangenome and 15 lateral gene transfer events.</title>
        <authorList>
            <person name="Petersen C."/>
            <person name="Sorensen T."/>
            <person name="Nielsen M.R."/>
            <person name="Sondergaard T.E."/>
            <person name="Sorensen J.L."/>
            <person name="Fitzpatrick D.A."/>
            <person name="Frisvad J.C."/>
            <person name="Nielsen K.L."/>
        </authorList>
    </citation>
    <scope>NUCLEOTIDE SEQUENCE</scope>
    <source>
        <strain evidence="2">IBT 21917</strain>
    </source>
</reference>
<dbReference type="Proteomes" id="UP001146351">
    <property type="component" value="Unassembled WGS sequence"/>
</dbReference>
<evidence type="ECO:0000313" key="3">
    <source>
        <dbReference type="Proteomes" id="UP001146351"/>
    </source>
</evidence>
<organism evidence="2 3">
    <name type="scientific">Penicillium capsulatum</name>
    <dbReference type="NCBI Taxonomy" id="69766"/>
    <lineage>
        <taxon>Eukaryota</taxon>
        <taxon>Fungi</taxon>
        <taxon>Dikarya</taxon>
        <taxon>Ascomycota</taxon>
        <taxon>Pezizomycotina</taxon>
        <taxon>Eurotiomycetes</taxon>
        <taxon>Eurotiomycetidae</taxon>
        <taxon>Eurotiales</taxon>
        <taxon>Aspergillaceae</taxon>
        <taxon>Penicillium</taxon>
    </lineage>
</organism>
<gene>
    <name evidence="2" type="ORF">N7492_009727</name>
</gene>
<dbReference type="EMBL" id="JAPQKO010000007">
    <property type="protein sequence ID" value="KAJ5152447.1"/>
    <property type="molecule type" value="Genomic_DNA"/>
</dbReference>
<accession>A0A9W9HN04</accession>
<dbReference type="AlphaFoldDB" id="A0A9W9HN04"/>
<feature type="region of interest" description="Disordered" evidence="1">
    <location>
        <begin position="257"/>
        <end position="330"/>
    </location>
</feature>
<evidence type="ECO:0008006" key="4">
    <source>
        <dbReference type="Google" id="ProtNLM"/>
    </source>
</evidence>
<feature type="region of interest" description="Disordered" evidence="1">
    <location>
        <begin position="149"/>
        <end position="188"/>
    </location>
</feature>
<proteinExistence type="predicted"/>
<evidence type="ECO:0000313" key="2">
    <source>
        <dbReference type="EMBL" id="KAJ5152447.1"/>
    </source>
</evidence>
<sequence>MGAHGSIARHFSMPLLSARLTGRVKGLFSTPSPRIAEKFQVDGVSCPFPGWLDLIREGIPKEQFEVCDGDVYRYHTADITIEMPRSDFDILSSGVPLKLLQAPPDPEDIQAEREAREQMIPDLVRLQKVALEYDEKAQDTLLVLRGQNEISQEVRDPPTPSLDNPTDCLNGPTNSPTCTEVDAEKGGGQSEQVHDTLVQAGRTPKQAPSWWSPTEKRQLRDFLATRQHLSWSRIAQEYEERYHKGRSPASIAGQAYHMRISPRNKSRKTRGKLGRGEHLVLKIPSLPGEKAPSGLQGLSDGPLRSPSGSALDEPTRRENSAQQPQVQEEADVSLEYDLSSRDAFQGHSFANVVEKVQNGISDAPGALFNRILN</sequence>
<keyword evidence="3" id="KW-1185">Reference proteome</keyword>